<organism evidence="1 2">
    <name type="scientific">Pedobacter fastidiosus</name>
    <dbReference type="NCBI Taxonomy" id="2765361"/>
    <lineage>
        <taxon>Bacteria</taxon>
        <taxon>Pseudomonadati</taxon>
        <taxon>Bacteroidota</taxon>
        <taxon>Sphingobacteriia</taxon>
        <taxon>Sphingobacteriales</taxon>
        <taxon>Sphingobacteriaceae</taxon>
        <taxon>Pedobacter</taxon>
    </lineage>
</organism>
<dbReference type="RefSeq" id="WP_187071252.1">
    <property type="nucleotide sequence ID" value="NZ_JACRYL010000008.1"/>
</dbReference>
<comment type="caution">
    <text evidence="1">The sequence shown here is derived from an EMBL/GenBank/DDBJ whole genome shotgun (WGS) entry which is preliminary data.</text>
</comment>
<gene>
    <name evidence="1" type="ORF">H7U22_10120</name>
</gene>
<sequence>MDEYRLNILKQSNTEINRLQLLSVFFDEEIIYKIYLRSQVIHQLFAGNEDLEIEKLELFHLQFTASVIDLLKKIKKSNEKNVVLIYDEINLNEELIDRMSGAVVSQKNFNIDKQRQSLKINQTLRKLFEVLSDLTSDFPFAKNINVFSSKYANDFYFDLKTDQFSKLIDYQTKQVYTNVFATIEKKLMGKLCKYDFKTAFFIGLKSGELVIEVYKFLDLDNYFLFFPSRNLFLFCDLEILNGLDQSNNLSEREKIVQELQYKNDKLASNAAVLKTAIPDEIIALLEDSYHKISDINFLNHLNNFDVQSNILKAMLKTDLF</sequence>
<name>A0ABR7KSH6_9SPHI</name>
<proteinExistence type="predicted"/>
<accession>A0ABR7KSH6</accession>
<dbReference type="Proteomes" id="UP000652755">
    <property type="component" value="Unassembled WGS sequence"/>
</dbReference>
<keyword evidence="2" id="KW-1185">Reference proteome</keyword>
<dbReference type="EMBL" id="JACRYL010000008">
    <property type="protein sequence ID" value="MBC6110780.1"/>
    <property type="molecule type" value="Genomic_DNA"/>
</dbReference>
<evidence type="ECO:0000313" key="1">
    <source>
        <dbReference type="EMBL" id="MBC6110780.1"/>
    </source>
</evidence>
<evidence type="ECO:0000313" key="2">
    <source>
        <dbReference type="Proteomes" id="UP000652755"/>
    </source>
</evidence>
<protein>
    <submittedName>
        <fullName evidence="1">Uncharacterized protein</fullName>
    </submittedName>
</protein>
<reference evidence="1 2" key="1">
    <citation type="submission" date="2020-08" db="EMBL/GenBank/DDBJ databases">
        <authorList>
            <person name="Sun Q."/>
            <person name="Inoue M."/>
        </authorList>
    </citation>
    <scope>NUCLEOTIDE SEQUENCE [LARGE SCALE GENOMIC DNA]</scope>
    <source>
        <strain evidence="1 2">CCM 8938</strain>
    </source>
</reference>